<dbReference type="Pfam" id="PF01494">
    <property type="entry name" value="FAD_binding_3"/>
    <property type="match status" value="2"/>
</dbReference>
<keyword evidence="7" id="KW-1185">Reference proteome</keyword>
<feature type="domain" description="FAD-binding" evidence="5">
    <location>
        <begin position="4"/>
        <end position="167"/>
    </location>
</feature>
<gene>
    <name evidence="6" type="ORF">BI308_08030</name>
</gene>
<dbReference type="AlphaFoldDB" id="A0A1L9QTY0"/>
<reference evidence="6" key="1">
    <citation type="submission" date="2016-10" db="EMBL/GenBank/DDBJ databases">
        <title>CRISPR-Cas defence system in Roseofilum reptotaenium: evidence of a bacteriophage-cyanobacterium arms race in the coral black band disease.</title>
        <authorList>
            <person name="Buerger P."/>
            <person name="Wood-Charlson E.M."/>
            <person name="Weynberg K.D."/>
            <person name="Willis B."/>
            <person name="Van Oppen M.J."/>
        </authorList>
    </citation>
    <scope>NUCLEOTIDE SEQUENCE [LARGE SCALE GENOMIC DNA]</scope>
    <source>
        <strain evidence="6">AO1-A</strain>
    </source>
</reference>
<dbReference type="PANTHER" id="PTHR46496:SF1">
    <property type="entry name" value="ZEAXANTHIN EPOXIDASE, CHLOROPLASTIC"/>
    <property type="match status" value="1"/>
</dbReference>
<feature type="domain" description="FAD-binding" evidence="5">
    <location>
        <begin position="281"/>
        <end position="347"/>
    </location>
</feature>
<keyword evidence="2" id="KW-0285">Flavoprotein</keyword>
<dbReference type="GO" id="GO:0071949">
    <property type="term" value="F:FAD binding"/>
    <property type="evidence" value="ECO:0007669"/>
    <property type="project" value="InterPro"/>
</dbReference>
<comment type="caution">
    <text evidence="6">The sequence shown here is derived from an EMBL/GenBank/DDBJ whole genome shotgun (WGS) entry which is preliminary data.</text>
</comment>
<dbReference type="PRINTS" id="PR00420">
    <property type="entry name" value="RNGMNOXGNASE"/>
</dbReference>
<dbReference type="STRING" id="1925591.BI308_08030"/>
<evidence type="ECO:0000259" key="5">
    <source>
        <dbReference type="Pfam" id="PF01494"/>
    </source>
</evidence>
<dbReference type="SUPFAM" id="SSF51905">
    <property type="entry name" value="FAD/NAD(P)-binding domain"/>
    <property type="match status" value="1"/>
</dbReference>
<dbReference type="EMBL" id="MLAW01000010">
    <property type="protein sequence ID" value="OJJ26123.1"/>
    <property type="molecule type" value="Genomic_DNA"/>
</dbReference>
<name>A0A1L9QTY0_9CYAN</name>
<keyword evidence="4" id="KW-0560">Oxidoreductase</keyword>
<dbReference type="Proteomes" id="UP000183940">
    <property type="component" value="Unassembled WGS sequence"/>
</dbReference>
<dbReference type="InterPro" id="IPR002938">
    <property type="entry name" value="FAD-bd"/>
</dbReference>
<protein>
    <submittedName>
        <fullName evidence="6">Zeaxanthin epoxidase</fullName>
    </submittedName>
</protein>
<dbReference type="Gene3D" id="3.50.50.60">
    <property type="entry name" value="FAD/NAD(P)-binding domain"/>
    <property type="match status" value="1"/>
</dbReference>
<evidence type="ECO:0000256" key="3">
    <source>
        <dbReference type="ARBA" id="ARBA00022827"/>
    </source>
</evidence>
<accession>A0A1L9QTY0</accession>
<evidence type="ECO:0000256" key="4">
    <source>
        <dbReference type="ARBA" id="ARBA00023002"/>
    </source>
</evidence>
<sequence length="402" mass="45022">MTPKVIIIGGGIGGLTCAIACVQAGLEVELYEKRTWEGMVSGPGGIFIQRNAMSVYEKLGLAKALYEKGGKIKKGGFSNAQGKPLYINSPEFVNCSDLGVCLGRPVLQKLLYDALPSGIVQTNKKFVEVKEKEEKIEVCFEDGDTTWGDVLVGADGLYSQVRVSLNADKVLDPPVYSGMRCWRGYFNPEGINFNPEYTWMEYWGKGDRLAYFTIGDGQRSFYAFDNVPLESPRSQPGTRKSLLRQLFKHYSSPVPQIIEALEETDIYEDNIYDRLPLTPVWGKNRVTLIGDAAHPVQPSIGQGGCMAIEDAYELVYSIKTCADLSQLAQTLRQFEQYRTPRITQVFESSRQISSLGQLENPLSCQVRNWIYRLTPTWLGDLQFKWLFDYQPSGQYSASRGNG</sequence>
<evidence type="ECO:0000256" key="1">
    <source>
        <dbReference type="ARBA" id="ARBA00001974"/>
    </source>
</evidence>
<organism evidence="6 7">
    <name type="scientific">Roseofilum reptotaenium AO1-A</name>
    <dbReference type="NCBI Taxonomy" id="1925591"/>
    <lineage>
        <taxon>Bacteria</taxon>
        <taxon>Bacillati</taxon>
        <taxon>Cyanobacteriota</taxon>
        <taxon>Cyanophyceae</taxon>
        <taxon>Desertifilales</taxon>
        <taxon>Desertifilaceae</taxon>
        <taxon>Roseofilum</taxon>
    </lineage>
</organism>
<keyword evidence="3" id="KW-0274">FAD</keyword>
<evidence type="ECO:0000313" key="6">
    <source>
        <dbReference type="EMBL" id="OJJ26123.1"/>
    </source>
</evidence>
<proteinExistence type="predicted"/>
<dbReference type="InterPro" id="IPR036188">
    <property type="entry name" value="FAD/NAD-bd_sf"/>
</dbReference>
<dbReference type="GO" id="GO:0016491">
    <property type="term" value="F:oxidoreductase activity"/>
    <property type="evidence" value="ECO:0007669"/>
    <property type="project" value="UniProtKB-KW"/>
</dbReference>
<evidence type="ECO:0000313" key="7">
    <source>
        <dbReference type="Proteomes" id="UP000183940"/>
    </source>
</evidence>
<comment type="cofactor">
    <cofactor evidence="1">
        <name>FAD</name>
        <dbReference type="ChEBI" id="CHEBI:57692"/>
    </cofactor>
</comment>
<dbReference type="PANTHER" id="PTHR46496">
    <property type="match status" value="1"/>
</dbReference>
<evidence type="ECO:0000256" key="2">
    <source>
        <dbReference type="ARBA" id="ARBA00022630"/>
    </source>
</evidence>